<dbReference type="EMBL" id="BAAAPE010000015">
    <property type="protein sequence ID" value="GAA2094619.1"/>
    <property type="molecule type" value="Genomic_DNA"/>
</dbReference>
<dbReference type="InterPro" id="IPR036291">
    <property type="entry name" value="NAD(P)-bd_dom_sf"/>
</dbReference>
<evidence type="ECO:0000313" key="2">
    <source>
        <dbReference type="EMBL" id="GAA2094619.1"/>
    </source>
</evidence>
<dbReference type="Gene3D" id="3.40.50.720">
    <property type="entry name" value="NAD(P)-binding Rossmann-like Domain"/>
    <property type="match status" value="1"/>
</dbReference>
<gene>
    <name evidence="2" type="ORF">GCM10009801_62840</name>
</gene>
<dbReference type="RefSeq" id="WP_344532995.1">
    <property type="nucleotide sequence ID" value="NZ_BAAAPE010000015.1"/>
</dbReference>
<dbReference type="NCBIfam" id="TIGR03882">
    <property type="entry name" value="cyclo_dehyd_2"/>
    <property type="match status" value="1"/>
</dbReference>
<proteinExistence type="predicted"/>
<dbReference type="PROSITE" id="PS51664">
    <property type="entry name" value="YCAO"/>
    <property type="match status" value="1"/>
</dbReference>
<dbReference type="InterPro" id="IPR022291">
    <property type="entry name" value="Bacteriocin_synth_cyclodeHase"/>
</dbReference>
<name>A0ABN2WL34_9ACTN</name>
<protein>
    <recommendedName>
        <fullName evidence="1">YcaO domain-containing protein</fullName>
    </recommendedName>
</protein>
<organism evidence="2 3">
    <name type="scientific">Streptomyces albiaxialis</name>
    <dbReference type="NCBI Taxonomy" id="329523"/>
    <lineage>
        <taxon>Bacteria</taxon>
        <taxon>Bacillati</taxon>
        <taxon>Actinomycetota</taxon>
        <taxon>Actinomycetes</taxon>
        <taxon>Kitasatosporales</taxon>
        <taxon>Streptomycetaceae</taxon>
        <taxon>Streptomyces</taxon>
    </lineage>
</organism>
<keyword evidence="3" id="KW-1185">Reference proteome</keyword>
<sequence length="727" mass="74620">MAREPDRPLLDVRPRLRADALFAATEEGVLLQHPDGQFVLRGRTAYQWMCRLAPHLTGDHTVRDLCAGLPEPRQATLTAMLRTLLERGVVRDAGPPGDEETLLDTPVRTRFARQLAYVEHFASGAGDTPGPYRRFRRFRDTRVLVVGGGEAALTAALGLLRNGLRAVMLAAPWWTDVPPALAEETAELSAAGCDAEVGVSSSWDDGCDDGTYEVVLACGADARTMERLNSLALNGGPALLPLTPVHGAAVLGPLVRPGRPGCRRCALLRLAANLDAEGGAALFRSTLLAGAGAPGGAGGTRGSLPPGLERMLGTALAFDVFRWRTGALAAETEGAVLVQDTHTWATAHEPLLPHPSCGACATVDGADEVPQRSAGASALFGRRVGVFAGYADDALTQSPLRVGRVETGPPGSRSPARRALTAFDLDTAEAARERARAAAALVYVARVHEDGLPPFAARHAGTADVAPEELATWSGLPSADGAGTSAEPLSAVLEATAPGSGLVRTVPAGAVHPDGALGRERRFESGGAGAGAGVSEDEAVEAGLLSALAHRGLVAALRGESPAAPLPSPPRTGEGPLPFLRRAADGLGHEVTLLDLPGAAPGHAVAALATGAGGADAAWALGHGRDRGTATAHALRDLVGALQLGDDTPDTGDPLVHGLGAEALRAASEGGPAPERQGTGSVEELADLLASSGWEALVVPTTPPDLRACGMTTVRVLLRRVPGADAR</sequence>
<feature type="domain" description="YcaO" evidence="1">
    <location>
        <begin position="422"/>
        <end position="727"/>
    </location>
</feature>
<dbReference type="SUPFAM" id="SSF51735">
    <property type="entry name" value="NAD(P)-binding Rossmann-fold domains"/>
    <property type="match status" value="1"/>
</dbReference>
<dbReference type="InterPro" id="IPR003776">
    <property type="entry name" value="YcaO-like_dom"/>
</dbReference>
<evidence type="ECO:0000259" key="1">
    <source>
        <dbReference type="PROSITE" id="PS51664"/>
    </source>
</evidence>
<evidence type="ECO:0000313" key="3">
    <source>
        <dbReference type="Proteomes" id="UP001500016"/>
    </source>
</evidence>
<dbReference type="Proteomes" id="UP001500016">
    <property type="component" value="Unassembled WGS sequence"/>
</dbReference>
<comment type="caution">
    <text evidence="2">The sequence shown here is derived from an EMBL/GenBank/DDBJ whole genome shotgun (WGS) entry which is preliminary data.</text>
</comment>
<dbReference type="Gene3D" id="3.90.930.60">
    <property type="match status" value="1"/>
</dbReference>
<accession>A0ABN2WL34</accession>
<reference evidence="2 3" key="1">
    <citation type="journal article" date="2019" name="Int. J. Syst. Evol. Microbiol.">
        <title>The Global Catalogue of Microorganisms (GCM) 10K type strain sequencing project: providing services to taxonomists for standard genome sequencing and annotation.</title>
        <authorList>
            <consortium name="The Broad Institute Genomics Platform"/>
            <consortium name="The Broad Institute Genome Sequencing Center for Infectious Disease"/>
            <person name="Wu L."/>
            <person name="Ma J."/>
        </authorList>
    </citation>
    <scope>NUCLEOTIDE SEQUENCE [LARGE SCALE GENOMIC DNA]</scope>
    <source>
        <strain evidence="2 3">JCM 15478</strain>
    </source>
</reference>